<reference evidence="1" key="2">
    <citation type="submission" date="2025-08" db="UniProtKB">
        <authorList>
            <consortium name="Ensembl"/>
        </authorList>
    </citation>
    <scope>IDENTIFICATION</scope>
</reference>
<protein>
    <submittedName>
        <fullName evidence="1">Uncharacterized protein</fullName>
    </submittedName>
</protein>
<dbReference type="Proteomes" id="UP000694387">
    <property type="component" value="Chromosome 20"/>
</dbReference>
<keyword evidence="2" id="KW-1185">Reference proteome</keyword>
<organism evidence="1 2">
    <name type="scientific">Equus asinus</name>
    <name type="common">Donkey</name>
    <name type="synonym">Equus africanus asinus</name>
    <dbReference type="NCBI Taxonomy" id="9793"/>
    <lineage>
        <taxon>Eukaryota</taxon>
        <taxon>Metazoa</taxon>
        <taxon>Chordata</taxon>
        <taxon>Craniata</taxon>
        <taxon>Vertebrata</taxon>
        <taxon>Euteleostomi</taxon>
        <taxon>Mammalia</taxon>
        <taxon>Eutheria</taxon>
        <taxon>Laurasiatheria</taxon>
        <taxon>Perissodactyla</taxon>
        <taxon>Equidae</taxon>
        <taxon>Equus</taxon>
    </lineage>
</organism>
<evidence type="ECO:0000313" key="1">
    <source>
        <dbReference type="Ensembl" id="ENSEASP00005053382.1"/>
    </source>
</evidence>
<proteinExistence type="predicted"/>
<name>A0A9L0JTP5_EQUAS</name>
<reference evidence="1 2" key="1">
    <citation type="journal article" date="2020" name="Nat. Commun.">
        <title>Donkey genomes provide new insights into domestication and selection for coat color.</title>
        <authorList>
            <person name="Wang"/>
            <person name="C."/>
            <person name="Li"/>
            <person name="H."/>
            <person name="Guo"/>
            <person name="Y."/>
            <person name="Huang"/>
            <person name="J."/>
            <person name="Sun"/>
            <person name="Y."/>
            <person name="Min"/>
            <person name="J."/>
            <person name="Wang"/>
            <person name="J."/>
            <person name="Fang"/>
            <person name="X."/>
            <person name="Zhao"/>
            <person name="Z."/>
            <person name="Wang"/>
            <person name="S."/>
            <person name="Zhang"/>
            <person name="Y."/>
            <person name="Liu"/>
            <person name="Q."/>
            <person name="Jiang"/>
            <person name="Q."/>
            <person name="Wang"/>
            <person name="X."/>
            <person name="Guo"/>
            <person name="Y."/>
            <person name="Yang"/>
            <person name="C."/>
            <person name="Wang"/>
            <person name="Y."/>
            <person name="Tian"/>
            <person name="F."/>
            <person name="Zhuang"/>
            <person name="G."/>
            <person name="Fan"/>
            <person name="Y."/>
            <person name="Gao"/>
            <person name="Q."/>
            <person name="Li"/>
            <person name="Y."/>
            <person name="Ju"/>
            <person name="Z."/>
            <person name="Li"/>
            <person name="J."/>
            <person name="Li"/>
            <person name="R."/>
            <person name="Hou"/>
            <person name="M."/>
            <person name="Yang"/>
            <person name="G."/>
            <person name="Liu"/>
            <person name="G."/>
            <person name="Liu"/>
            <person name="W."/>
            <person name="Guo"/>
            <person name="J."/>
            <person name="Pan"/>
            <person name="S."/>
            <person name="Fan"/>
            <person name="G."/>
            <person name="Zhang"/>
            <person name="W."/>
            <person name="Zhang"/>
            <person name="R."/>
            <person name="Yu"/>
            <person name="J."/>
            <person name="Zhang"/>
            <person name="X."/>
            <person name="Yin"/>
            <person name="Q."/>
            <person name="Ji"/>
            <person name="C."/>
            <person name="Jin"/>
            <person name="Y."/>
            <person name="Yue"/>
            <person name="G."/>
            <person name="Liu"/>
            <person name="M."/>
            <person name="Xu"/>
            <person name="J."/>
            <person name="Liu"/>
            <person name="S."/>
            <person name="Jordana"/>
            <person name="J."/>
            <person name="Noce"/>
            <person name="A."/>
            <person name="Amills"/>
            <person name="M."/>
            <person name="Wu"/>
            <person name="D.D."/>
            <person name="Li"/>
            <person name="S."/>
            <person name="Zhou"/>
            <person name="X. and Zhong"/>
            <person name="J."/>
        </authorList>
    </citation>
    <scope>NUCLEOTIDE SEQUENCE [LARGE SCALE GENOMIC DNA]</scope>
</reference>
<accession>A0A9L0JTP5</accession>
<dbReference type="Ensembl" id="ENSEAST00005042261.1">
    <property type="protein sequence ID" value="ENSEASP00005053382.1"/>
    <property type="gene ID" value="ENSEASG00005029807.1"/>
</dbReference>
<gene>
    <name evidence="1" type="primary">LOC106835965</name>
</gene>
<dbReference type="GeneTree" id="ENSGT00940000163158"/>
<sequence>PSSSGSTVHPWESREILSVLGHRPCTRRHADLLPALYCFHCDRVNASGVCVSGERFCETTATEQCYVKKVYEGTTVLFGYQGCRNLCFPFMGCSHKYTVELTCCNSSSFCNKF</sequence>
<reference evidence="1" key="3">
    <citation type="submission" date="2025-09" db="UniProtKB">
        <authorList>
            <consortium name="Ensembl"/>
        </authorList>
    </citation>
    <scope>IDENTIFICATION</scope>
</reference>
<evidence type="ECO:0000313" key="2">
    <source>
        <dbReference type="Proteomes" id="UP000694387"/>
    </source>
</evidence>
<dbReference type="AlphaFoldDB" id="A0A9L0JTP5"/>